<feature type="non-terminal residue" evidence="1">
    <location>
        <position position="170"/>
    </location>
</feature>
<dbReference type="Proteomes" id="UP000789920">
    <property type="component" value="Unassembled WGS sequence"/>
</dbReference>
<protein>
    <submittedName>
        <fullName evidence="1">27267_t:CDS:1</fullName>
    </submittedName>
</protein>
<gene>
    <name evidence="1" type="ORF">RPERSI_LOCUS27769</name>
</gene>
<organism evidence="1 2">
    <name type="scientific">Racocetra persica</name>
    <dbReference type="NCBI Taxonomy" id="160502"/>
    <lineage>
        <taxon>Eukaryota</taxon>
        <taxon>Fungi</taxon>
        <taxon>Fungi incertae sedis</taxon>
        <taxon>Mucoromycota</taxon>
        <taxon>Glomeromycotina</taxon>
        <taxon>Glomeromycetes</taxon>
        <taxon>Diversisporales</taxon>
        <taxon>Gigasporaceae</taxon>
        <taxon>Racocetra</taxon>
    </lineage>
</organism>
<name>A0ACA9S8T3_9GLOM</name>
<dbReference type="EMBL" id="CAJVQC010098920">
    <property type="protein sequence ID" value="CAG8830317.1"/>
    <property type="molecule type" value="Genomic_DNA"/>
</dbReference>
<evidence type="ECO:0000313" key="1">
    <source>
        <dbReference type="EMBL" id="CAG8830317.1"/>
    </source>
</evidence>
<keyword evidence="2" id="KW-1185">Reference proteome</keyword>
<accession>A0ACA9S8T3</accession>
<proteinExistence type="predicted"/>
<comment type="caution">
    <text evidence="1">The sequence shown here is derived from an EMBL/GenBank/DDBJ whole genome shotgun (WGS) entry which is preliminary data.</text>
</comment>
<reference evidence="1" key="1">
    <citation type="submission" date="2021-06" db="EMBL/GenBank/DDBJ databases">
        <authorList>
            <person name="Kallberg Y."/>
            <person name="Tangrot J."/>
            <person name="Rosling A."/>
        </authorList>
    </citation>
    <scope>NUCLEOTIDE SEQUENCE</scope>
    <source>
        <strain evidence="1">MA461A</strain>
    </source>
</reference>
<evidence type="ECO:0000313" key="2">
    <source>
        <dbReference type="Proteomes" id="UP000789920"/>
    </source>
</evidence>
<sequence length="170" mass="19753">KEVIISDGLKVKIRPEKQVIYGELSEIVLTNFCDSLEATLDQNGSYHLFPDFAKYQDFDELFNGRELTLMVCPEKLFDGESYSYRELLLEKVGELAKRNAERENKLNGQPPGKEKQDEKSAQRAVEEKNNEILQLKRRLELLEESRAEMVSAREGEIEELEKKLKNKNEE</sequence>
<feature type="non-terminal residue" evidence="1">
    <location>
        <position position="1"/>
    </location>
</feature>